<dbReference type="Pfam" id="PF00476">
    <property type="entry name" value="DNA_pol_A"/>
    <property type="match status" value="1"/>
</dbReference>
<protein>
    <recommendedName>
        <fullName evidence="1">DNA-directed DNA polymerase</fullName>
        <ecNumber evidence="1">2.7.7.7</ecNumber>
    </recommendedName>
</protein>
<reference evidence="5 6" key="1">
    <citation type="journal article" date="2015" name="Nature">
        <title>rRNA introns, odd ribosomes, and small enigmatic genomes across a large radiation of phyla.</title>
        <authorList>
            <person name="Brown C.T."/>
            <person name="Hug L.A."/>
            <person name="Thomas B.C."/>
            <person name="Sharon I."/>
            <person name="Castelle C.J."/>
            <person name="Singh A."/>
            <person name="Wilkins M.J."/>
            <person name="Williams K.H."/>
            <person name="Banfield J.F."/>
        </authorList>
    </citation>
    <scope>NUCLEOTIDE SEQUENCE [LARGE SCALE GENOMIC DNA]</scope>
</reference>
<feature type="domain" description="DNA-directed DNA polymerase family A palm" evidence="4">
    <location>
        <begin position="1"/>
        <end position="76"/>
    </location>
</feature>
<dbReference type="SUPFAM" id="SSF56672">
    <property type="entry name" value="DNA/RNA polymerases"/>
    <property type="match status" value="1"/>
</dbReference>
<dbReference type="AlphaFoldDB" id="A0A0G0Z4W4"/>
<evidence type="ECO:0000256" key="2">
    <source>
        <dbReference type="ARBA" id="ARBA00022705"/>
    </source>
</evidence>
<name>A0A0G0Z4W4_9BACT</name>
<evidence type="ECO:0000256" key="3">
    <source>
        <dbReference type="ARBA" id="ARBA00049244"/>
    </source>
</evidence>
<dbReference type="InterPro" id="IPR001098">
    <property type="entry name" value="DNA-dir_DNA_pol_A_palm_dom"/>
</dbReference>
<evidence type="ECO:0000313" key="5">
    <source>
        <dbReference type="EMBL" id="KKS43752.1"/>
    </source>
</evidence>
<dbReference type="GO" id="GO:0006261">
    <property type="term" value="P:DNA-templated DNA replication"/>
    <property type="evidence" value="ECO:0007669"/>
    <property type="project" value="InterPro"/>
</dbReference>
<gene>
    <name evidence="5" type="ORF">UV07_C0024G0001</name>
</gene>
<dbReference type="EC" id="2.7.7.7" evidence="1"/>
<evidence type="ECO:0000313" key="6">
    <source>
        <dbReference type="Proteomes" id="UP000033986"/>
    </source>
</evidence>
<comment type="catalytic activity">
    <reaction evidence="3">
        <text>DNA(n) + a 2'-deoxyribonucleoside 5'-triphosphate = DNA(n+1) + diphosphate</text>
        <dbReference type="Rhea" id="RHEA:22508"/>
        <dbReference type="Rhea" id="RHEA-COMP:17339"/>
        <dbReference type="Rhea" id="RHEA-COMP:17340"/>
        <dbReference type="ChEBI" id="CHEBI:33019"/>
        <dbReference type="ChEBI" id="CHEBI:61560"/>
        <dbReference type="ChEBI" id="CHEBI:173112"/>
        <dbReference type="EC" id="2.7.7.7"/>
    </reaction>
</comment>
<proteinExistence type="predicted"/>
<dbReference type="PATRIC" id="fig|1618615.3.peg.537"/>
<comment type="caution">
    <text evidence="5">The sequence shown here is derived from an EMBL/GenBank/DDBJ whole genome shotgun (WGS) entry which is preliminary data.</text>
</comment>
<dbReference type="PANTHER" id="PTHR10133">
    <property type="entry name" value="DNA POLYMERASE I"/>
    <property type="match status" value="1"/>
</dbReference>
<keyword evidence="2" id="KW-0235">DNA replication</keyword>
<accession>A0A0G0Z4W4</accession>
<organism evidence="5 6">
    <name type="scientific">Candidatus Azambacteria bacterium GW2011_GWB1_42_17</name>
    <dbReference type="NCBI Taxonomy" id="1618615"/>
    <lineage>
        <taxon>Bacteria</taxon>
        <taxon>Candidatus Azamiibacteriota</taxon>
    </lineage>
</organism>
<dbReference type="InterPro" id="IPR043502">
    <property type="entry name" value="DNA/RNA_pol_sf"/>
</dbReference>
<evidence type="ECO:0000256" key="1">
    <source>
        <dbReference type="ARBA" id="ARBA00012417"/>
    </source>
</evidence>
<dbReference type="GO" id="GO:0006302">
    <property type="term" value="P:double-strand break repair"/>
    <property type="evidence" value="ECO:0007669"/>
    <property type="project" value="TreeGrafter"/>
</dbReference>
<dbReference type="GO" id="GO:0003677">
    <property type="term" value="F:DNA binding"/>
    <property type="evidence" value="ECO:0007669"/>
    <property type="project" value="InterPro"/>
</dbReference>
<dbReference type="Gene3D" id="3.30.70.370">
    <property type="match status" value="1"/>
</dbReference>
<dbReference type="GO" id="GO:0003887">
    <property type="term" value="F:DNA-directed DNA polymerase activity"/>
    <property type="evidence" value="ECO:0007669"/>
    <property type="project" value="UniProtKB-EC"/>
</dbReference>
<evidence type="ECO:0000259" key="4">
    <source>
        <dbReference type="Pfam" id="PF00476"/>
    </source>
</evidence>
<feature type="non-terminal residue" evidence="5">
    <location>
        <position position="1"/>
    </location>
</feature>
<dbReference type="Proteomes" id="UP000033986">
    <property type="component" value="Unassembled WGS sequence"/>
</dbReference>
<dbReference type="PANTHER" id="PTHR10133:SF27">
    <property type="entry name" value="DNA POLYMERASE NU"/>
    <property type="match status" value="1"/>
</dbReference>
<dbReference type="InterPro" id="IPR002298">
    <property type="entry name" value="DNA_polymerase_A"/>
</dbReference>
<sequence>ADIMKKAMIGVDNWIQKENLNNNVKMLLQVHDELLFEVKEDLVKKIAPEIVKIMESVIKLSVPIAAEAKIGNNWGELRVFPKRNA</sequence>
<dbReference type="EMBL" id="LCDB01000024">
    <property type="protein sequence ID" value="KKS43752.1"/>
    <property type="molecule type" value="Genomic_DNA"/>
</dbReference>